<organism evidence="9 10">
    <name type="scientific">Lentibacter algarum</name>
    <dbReference type="NCBI Taxonomy" id="576131"/>
    <lineage>
        <taxon>Bacteria</taxon>
        <taxon>Pseudomonadati</taxon>
        <taxon>Pseudomonadota</taxon>
        <taxon>Alphaproteobacteria</taxon>
        <taxon>Rhodobacterales</taxon>
        <taxon>Roseobacteraceae</taxon>
        <taxon>Lentibacter</taxon>
    </lineage>
</organism>
<feature type="binding site" evidence="7">
    <location>
        <position position="55"/>
    </location>
    <ligand>
        <name>Zn(2+)</name>
        <dbReference type="ChEBI" id="CHEBI:29105"/>
        <label>1</label>
    </ligand>
</feature>
<feature type="binding site" evidence="7">
    <location>
        <position position="132"/>
    </location>
    <ligand>
        <name>Zn(2+)</name>
        <dbReference type="ChEBI" id="CHEBI:29105"/>
        <label>1</label>
    </ligand>
</feature>
<proteinExistence type="inferred from homology"/>
<evidence type="ECO:0000313" key="10">
    <source>
        <dbReference type="Proteomes" id="UP000199026"/>
    </source>
</evidence>
<evidence type="ECO:0000259" key="8">
    <source>
        <dbReference type="SMART" id="SM00849"/>
    </source>
</evidence>
<evidence type="ECO:0000256" key="4">
    <source>
        <dbReference type="ARBA" id="ARBA00022723"/>
    </source>
</evidence>
<dbReference type="GO" id="GO:0046872">
    <property type="term" value="F:metal ion binding"/>
    <property type="evidence" value="ECO:0007669"/>
    <property type="project" value="UniProtKB-KW"/>
</dbReference>
<feature type="binding site" evidence="7">
    <location>
        <position position="59"/>
    </location>
    <ligand>
        <name>Zn(2+)</name>
        <dbReference type="ChEBI" id="CHEBI:29105"/>
        <label>2</label>
    </ligand>
</feature>
<feature type="binding site" evidence="7">
    <location>
        <position position="132"/>
    </location>
    <ligand>
        <name>Zn(2+)</name>
        <dbReference type="ChEBI" id="CHEBI:29105"/>
        <label>2</label>
    </ligand>
</feature>
<dbReference type="Gene3D" id="3.60.15.10">
    <property type="entry name" value="Ribonuclease Z/Hydroxyacylglutathione hydrolase-like"/>
    <property type="match status" value="1"/>
</dbReference>
<reference evidence="9 10" key="1">
    <citation type="submission" date="2016-10" db="EMBL/GenBank/DDBJ databases">
        <authorList>
            <person name="de Groot N.N."/>
        </authorList>
    </citation>
    <scope>NUCLEOTIDE SEQUENCE [LARGE SCALE GENOMIC DNA]</scope>
    <source>
        <strain evidence="9 10">DSM 24677</strain>
    </source>
</reference>
<comment type="subunit">
    <text evidence="7">Monomer.</text>
</comment>
<name>A0A1H3HSA8_9RHOB</name>
<dbReference type="STRING" id="576131.SAMN05444486_101589"/>
<dbReference type="PANTHER" id="PTHR43705">
    <property type="entry name" value="HYDROXYACYLGLUTATHIONE HYDROLASE"/>
    <property type="match status" value="1"/>
</dbReference>
<dbReference type="AlphaFoldDB" id="A0A1H3HSA8"/>
<keyword evidence="6 7" id="KW-0862">Zinc</keyword>
<feature type="binding site" evidence="7">
    <location>
        <position position="170"/>
    </location>
    <ligand>
        <name>Zn(2+)</name>
        <dbReference type="ChEBI" id="CHEBI:29105"/>
        <label>2</label>
    </ligand>
</feature>
<evidence type="ECO:0000256" key="2">
    <source>
        <dbReference type="ARBA" id="ARBA00004963"/>
    </source>
</evidence>
<dbReference type="PANTHER" id="PTHR43705:SF1">
    <property type="entry name" value="HYDROXYACYLGLUTATHIONE HYDROLASE GLOB"/>
    <property type="match status" value="1"/>
</dbReference>
<evidence type="ECO:0000256" key="1">
    <source>
        <dbReference type="ARBA" id="ARBA00001623"/>
    </source>
</evidence>
<dbReference type="OrthoDB" id="9802248at2"/>
<keyword evidence="10" id="KW-1185">Reference proteome</keyword>
<feature type="domain" description="Metallo-beta-lactamase" evidence="8">
    <location>
        <begin position="13"/>
        <end position="170"/>
    </location>
</feature>
<protein>
    <recommendedName>
        <fullName evidence="7">Hydroxyacylglutathione hydrolase</fullName>
        <ecNumber evidence="7">3.1.2.6</ecNumber>
    </recommendedName>
    <alternativeName>
        <fullName evidence="7">Glyoxalase II</fullName>
        <shortName evidence="7">Glx II</shortName>
    </alternativeName>
</protein>
<dbReference type="SMART" id="SM00849">
    <property type="entry name" value="Lactamase_B"/>
    <property type="match status" value="1"/>
</dbReference>
<evidence type="ECO:0000256" key="5">
    <source>
        <dbReference type="ARBA" id="ARBA00022801"/>
    </source>
</evidence>
<dbReference type="UniPathway" id="UPA00619">
    <property type="reaction ID" value="UER00676"/>
</dbReference>
<feature type="binding site" evidence="7">
    <location>
        <position position="113"/>
    </location>
    <ligand>
        <name>Zn(2+)</name>
        <dbReference type="ChEBI" id="CHEBI:29105"/>
        <label>1</label>
    </ligand>
</feature>
<dbReference type="PIRSF" id="PIRSF005457">
    <property type="entry name" value="Glx"/>
    <property type="match status" value="1"/>
</dbReference>
<evidence type="ECO:0000313" key="9">
    <source>
        <dbReference type="EMBL" id="SDY17569.1"/>
    </source>
</evidence>
<dbReference type="HAMAP" id="MF_01374">
    <property type="entry name" value="Glyoxalase_2"/>
    <property type="match status" value="1"/>
</dbReference>
<dbReference type="EMBL" id="FNPR01000001">
    <property type="protein sequence ID" value="SDY17569.1"/>
    <property type="molecule type" value="Genomic_DNA"/>
</dbReference>
<sequence length="240" mass="25571">MPLELLTIPCLSDNYAFLLVNAAGEAALVDAPEAAPINAALAARDLTLTTILLTHHHWDHVEGLDGLNTALAPRVIGAKADAHRLPPLTEEVSEGGRITVLGEEVDILDVSGHTIGHIAFYFPASGFVFTGDSLMAFGCGRLFEGTPDQMYHSLAKLAALPDDTLVCSGHEYTSSNARFAASVMPDVPAIASRSAETDRLRRADQFTVPSTLALEKATNPFMLATDAKSFAALRAQKDVF</sequence>
<dbReference type="Proteomes" id="UP000199026">
    <property type="component" value="Unassembled WGS sequence"/>
</dbReference>
<dbReference type="GO" id="GO:0004416">
    <property type="term" value="F:hydroxyacylglutathione hydrolase activity"/>
    <property type="evidence" value="ECO:0007669"/>
    <property type="project" value="UniProtKB-UniRule"/>
</dbReference>
<dbReference type="NCBIfam" id="TIGR03413">
    <property type="entry name" value="GSH_gloB"/>
    <property type="match status" value="1"/>
</dbReference>
<dbReference type="GO" id="GO:0019243">
    <property type="term" value="P:methylglyoxal catabolic process to D-lactate via S-lactoyl-glutathione"/>
    <property type="evidence" value="ECO:0007669"/>
    <property type="project" value="UniProtKB-UniRule"/>
</dbReference>
<evidence type="ECO:0000256" key="7">
    <source>
        <dbReference type="HAMAP-Rule" id="MF_01374"/>
    </source>
</evidence>
<dbReference type="InterPro" id="IPR001279">
    <property type="entry name" value="Metallo-B-lactamas"/>
</dbReference>
<dbReference type="GeneID" id="78123391"/>
<dbReference type="Pfam" id="PF00753">
    <property type="entry name" value="Lactamase_B"/>
    <property type="match status" value="1"/>
</dbReference>
<accession>A0A1H3HSA8</accession>
<dbReference type="CDD" id="cd07723">
    <property type="entry name" value="hydroxyacylglutathione_hydrolase_MBL-fold"/>
    <property type="match status" value="1"/>
</dbReference>
<dbReference type="Pfam" id="PF16123">
    <property type="entry name" value="HAGH_C"/>
    <property type="match status" value="1"/>
</dbReference>
<comment type="cofactor">
    <cofactor evidence="7">
        <name>Zn(2+)</name>
        <dbReference type="ChEBI" id="CHEBI:29105"/>
    </cofactor>
    <text evidence="7">Binds 2 Zn(2+) ions per subunit.</text>
</comment>
<dbReference type="InterPro" id="IPR035680">
    <property type="entry name" value="Clx_II_MBL"/>
</dbReference>
<keyword evidence="4 7" id="KW-0479">Metal-binding</keyword>
<comment type="similarity">
    <text evidence="3 7">Belongs to the metallo-beta-lactamase superfamily. Glyoxalase II family.</text>
</comment>
<dbReference type="InterPro" id="IPR050110">
    <property type="entry name" value="Glyoxalase_II_hydrolase"/>
</dbReference>
<keyword evidence="5 7" id="KW-0378">Hydrolase</keyword>
<comment type="function">
    <text evidence="7">Thiolesterase that catalyzes the hydrolysis of S-D-lactoyl-glutathione to form glutathione and D-lactic acid.</text>
</comment>
<feature type="binding site" evidence="7">
    <location>
        <position position="60"/>
    </location>
    <ligand>
        <name>Zn(2+)</name>
        <dbReference type="ChEBI" id="CHEBI:29105"/>
        <label>2</label>
    </ligand>
</feature>
<dbReference type="InterPro" id="IPR017782">
    <property type="entry name" value="Hydroxyacylglutathione_Hdrlase"/>
</dbReference>
<dbReference type="RefSeq" id="WP_089888925.1">
    <property type="nucleotide sequence ID" value="NZ_CALLJM010000011.1"/>
</dbReference>
<comment type="pathway">
    <text evidence="2 7">Secondary metabolite metabolism; methylglyoxal degradation; (R)-lactate from methylglyoxal: step 2/2.</text>
</comment>
<feature type="binding site" evidence="7">
    <location>
        <position position="57"/>
    </location>
    <ligand>
        <name>Zn(2+)</name>
        <dbReference type="ChEBI" id="CHEBI:29105"/>
        <label>1</label>
    </ligand>
</feature>
<dbReference type="InterPro" id="IPR036866">
    <property type="entry name" value="RibonucZ/Hydroxyglut_hydro"/>
</dbReference>
<comment type="catalytic activity">
    <reaction evidence="1 7">
        <text>an S-(2-hydroxyacyl)glutathione + H2O = a 2-hydroxy carboxylate + glutathione + H(+)</text>
        <dbReference type="Rhea" id="RHEA:21864"/>
        <dbReference type="ChEBI" id="CHEBI:15377"/>
        <dbReference type="ChEBI" id="CHEBI:15378"/>
        <dbReference type="ChEBI" id="CHEBI:57925"/>
        <dbReference type="ChEBI" id="CHEBI:58896"/>
        <dbReference type="ChEBI" id="CHEBI:71261"/>
        <dbReference type="EC" id="3.1.2.6"/>
    </reaction>
</comment>
<evidence type="ECO:0000256" key="6">
    <source>
        <dbReference type="ARBA" id="ARBA00022833"/>
    </source>
</evidence>
<dbReference type="EC" id="3.1.2.6" evidence="7"/>
<evidence type="ECO:0000256" key="3">
    <source>
        <dbReference type="ARBA" id="ARBA00006759"/>
    </source>
</evidence>
<gene>
    <name evidence="7" type="primary">gloB</name>
    <name evidence="9" type="ORF">SAMN05444486_101589</name>
</gene>
<dbReference type="SUPFAM" id="SSF56281">
    <property type="entry name" value="Metallo-hydrolase/oxidoreductase"/>
    <property type="match status" value="1"/>
</dbReference>
<dbReference type="InterPro" id="IPR032282">
    <property type="entry name" value="HAGH_C"/>
</dbReference>